<dbReference type="Proteomes" id="UP001347796">
    <property type="component" value="Unassembled WGS sequence"/>
</dbReference>
<dbReference type="GO" id="GO:1902004">
    <property type="term" value="P:positive regulation of amyloid-beta formation"/>
    <property type="evidence" value="ECO:0007669"/>
    <property type="project" value="TreeGrafter"/>
</dbReference>
<feature type="region of interest" description="Disordered" evidence="1">
    <location>
        <begin position="400"/>
        <end position="428"/>
    </location>
</feature>
<sequence length="1014" mass="116614">MELQKVTDLLTSIKSFLIARRKELNTKEKRSIHPRILTQERDGCILYTWNDFSTLTKTDSSVTHVGAYDVVTQTHKVLWIYNQKIKIVSCSINQERTLLAFTLVTKNDPSLEPQQEKYSAFLAELQATGERVFSLNLDRPNYLKVQFLYPNKGETNTTRDAHMLVFLHKESIGLYHIPLARLGDKGIIMNDQPRTEHVVKRFVWCQWDVQLQRLHYIHNTRHSTDVNKIYPKYSCLQFYADARFDNMLDVPLSFPFPYIRSASRCRYVDIPLNPGIPDIDLNIQVLSQSNGTVCICYQHLLQAKKSEKQTGEKDDVFDIDYYVCMVHHAKTLHGCVNGLRKSVIKSKRVHFQWCGGYLGVLLPGVFLHLLNVTIDYEPCHHMLLHSGLNEIELVTSTSSSSHLADNSRSNETSLDHNTRSLQEDVTDRRVLSPDQASSLETSPILSMATALPEDDNESPITTSSLPIIMSVMSENSLTIRSLTSCFGFTRESSGSNIVYDQRSGIVWKISLNPETLLQYFQSASWPTRLAILHYVLTRTKDFFYVKKIFKDICESVTNTEAKKIMAEYLVASTYMNMKRQLEKDLLRLLPFTSVEPYKGQFEKNDKRERIASIKYTGVDSINITTKTARERQYRHSEDLWDALRRCLRLKQVEPKGRFNHNMIDSEKQPRKYQKSNKREQSYFLGNVKDRRSGQSFTLSTSTTGHQSVTDAILGSTPAFLQGAHGEDNSYNTNITLQMEVGLTEHIGQNLKKDNRAKAKNVAQEYVACQFQQSKQLCHLLWSLIEPNLELIGDQFIPKLCESGGADEYELFMLYERFYMTVKECVFPFPPGFQTFFTALAFRCLNFHLFVQYVDRGVLQLTGDFMQQILVDLSDKGEEFEYKYQLISKLPKECLEECFKQWNHPIATSYIAKQQTTQILTLGKEIEKMKLEKKIERERAGTTDSSSSSNIGEDIVTFSPLNSFINYLLETSSALRIMKKKSNIDIPKIDPIFLQEVALYHVAAESNYDLSLVNF</sequence>
<feature type="compositionally biased region" description="Polar residues" evidence="1">
    <location>
        <begin position="400"/>
        <end position="412"/>
    </location>
</feature>
<dbReference type="Pfam" id="PF14959">
    <property type="entry name" value="GSAP-16"/>
    <property type="match status" value="1"/>
</dbReference>
<evidence type="ECO:0000313" key="3">
    <source>
        <dbReference type="EMBL" id="KAK6175322.1"/>
    </source>
</evidence>
<dbReference type="InterPro" id="IPR028010">
    <property type="entry name" value="GSAP_C_dom"/>
</dbReference>
<evidence type="ECO:0000259" key="2">
    <source>
        <dbReference type="Pfam" id="PF14959"/>
    </source>
</evidence>
<dbReference type="PANTHER" id="PTHR13630:SF1">
    <property type="entry name" value="GAMMA-SECRETASE-ACTIVATING PROTEIN"/>
    <property type="match status" value="1"/>
</dbReference>
<dbReference type="AlphaFoldDB" id="A0AAN8JCB7"/>
<proteinExistence type="predicted"/>
<comment type="caution">
    <text evidence="3">The sequence shown here is derived from an EMBL/GenBank/DDBJ whole genome shotgun (WGS) entry which is preliminary data.</text>
</comment>
<reference evidence="3 4" key="1">
    <citation type="submission" date="2024-01" db="EMBL/GenBank/DDBJ databases">
        <title>The genome of the rayed Mediterranean limpet Patella caerulea (Linnaeus, 1758).</title>
        <authorList>
            <person name="Anh-Thu Weber A."/>
            <person name="Halstead-Nussloch G."/>
        </authorList>
    </citation>
    <scope>NUCLEOTIDE SEQUENCE [LARGE SCALE GENOMIC DNA]</scope>
    <source>
        <strain evidence="3">AATW-2023a</strain>
        <tissue evidence="3">Whole specimen</tissue>
    </source>
</reference>
<dbReference type="InterPro" id="IPR026172">
    <property type="entry name" value="GSAP_fam"/>
</dbReference>
<name>A0AAN8JCB7_PATCE</name>
<dbReference type="GO" id="GO:0005802">
    <property type="term" value="C:trans-Golgi network"/>
    <property type="evidence" value="ECO:0007669"/>
    <property type="project" value="TreeGrafter"/>
</dbReference>
<protein>
    <recommendedName>
        <fullName evidence="2">Gamma-secretase-activating protein C-terminal domain-containing protein</fullName>
    </recommendedName>
</protein>
<dbReference type="EMBL" id="JAZGQO010000010">
    <property type="protein sequence ID" value="KAK6175322.1"/>
    <property type="molecule type" value="Genomic_DNA"/>
</dbReference>
<feature type="domain" description="Gamma-secretase-activating protein C-terminal" evidence="2">
    <location>
        <begin position="771"/>
        <end position="882"/>
    </location>
</feature>
<feature type="compositionally biased region" description="Basic and acidic residues" evidence="1">
    <location>
        <begin position="413"/>
        <end position="428"/>
    </location>
</feature>
<organism evidence="3 4">
    <name type="scientific">Patella caerulea</name>
    <name type="common">Rayed Mediterranean limpet</name>
    <dbReference type="NCBI Taxonomy" id="87958"/>
    <lineage>
        <taxon>Eukaryota</taxon>
        <taxon>Metazoa</taxon>
        <taxon>Spiralia</taxon>
        <taxon>Lophotrochozoa</taxon>
        <taxon>Mollusca</taxon>
        <taxon>Gastropoda</taxon>
        <taxon>Patellogastropoda</taxon>
        <taxon>Patelloidea</taxon>
        <taxon>Patellidae</taxon>
        <taxon>Patella</taxon>
    </lineage>
</organism>
<accession>A0AAN8JCB7</accession>
<gene>
    <name evidence="3" type="ORF">SNE40_013810</name>
</gene>
<evidence type="ECO:0000313" key="4">
    <source>
        <dbReference type="Proteomes" id="UP001347796"/>
    </source>
</evidence>
<dbReference type="PANTHER" id="PTHR13630">
    <property type="entry name" value="GAMMA-SECRETASE-ACTIVATING PROTEIN"/>
    <property type="match status" value="1"/>
</dbReference>
<evidence type="ECO:0000256" key="1">
    <source>
        <dbReference type="SAM" id="MobiDB-lite"/>
    </source>
</evidence>
<keyword evidence="4" id="KW-1185">Reference proteome</keyword>